<feature type="transmembrane region" description="Helical" evidence="7">
    <location>
        <begin position="263"/>
        <end position="284"/>
    </location>
</feature>
<accession>M2UDX8</accession>
<dbReference type="AlphaFoldDB" id="M2UDX8"/>
<dbReference type="Pfam" id="PF07690">
    <property type="entry name" value="MFS_1"/>
    <property type="match status" value="1"/>
</dbReference>
<dbReference type="FunFam" id="1.20.1250.20:FF:000082">
    <property type="entry name" value="MFS multidrug transporter, putative"/>
    <property type="match status" value="1"/>
</dbReference>
<dbReference type="CDD" id="cd17323">
    <property type="entry name" value="MFS_Tpo1_MDR_like"/>
    <property type="match status" value="1"/>
</dbReference>
<evidence type="ECO:0000256" key="1">
    <source>
        <dbReference type="ARBA" id="ARBA00004141"/>
    </source>
</evidence>
<evidence type="ECO:0000256" key="4">
    <source>
        <dbReference type="ARBA" id="ARBA00022989"/>
    </source>
</evidence>
<comment type="similarity">
    <text evidence="2">Belongs to the major facilitator superfamily.</text>
</comment>
<dbReference type="GO" id="GO:0005886">
    <property type="term" value="C:plasma membrane"/>
    <property type="evidence" value="ECO:0007669"/>
    <property type="project" value="TreeGrafter"/>
</dbReference>
<dbReference type="EMBL" id="KB445586">
    <property type="protein sequence ID" value="EMD86107.1"/>
    <property type="molecule type" value="Genomic_DNA"/>
</dbReference>
<comment type="subcellular location">
    <subcellularLocation>
        <location evidence="1">Membrane</location>
        <topology evidence="1">Multi-pass membrane protein</topology>
    </subcellularLocation>
</comment>
<keyword evidence="3 7" id="KW-0812">Transmembrane</keyword>
<evidence type="ECO:0000259" key="8">
    <source>
        <dbReference type="PROSITE" id="PS50850"/>
    </source>
</evidence>
<keyword evidence="10" id="KW-1185">Reference proteome</keyword>
<feature type="domain" description="Major facilitator superfamily (MFS) profile" evidence="8">
    <location>
        <begin position="109"/>
        <end position="546"/>
    </location>
</feature>
<dbReference type="Proteomes" id="UP000016936">
    <property type="component" value="Unassembled WGS sequence"/>
</dbReference>
<feature type="region of interest" description="Disordered" evidence="6">
    <location>
        <begin position="1"/>
        <end position="91"/>
    </location>
</feature>
<feature type="compositionally biased region" description="Polar residues" evidence="6">
    <location>
        <begin position="10"/>
        <end position="21"/>
    </location>
</feature>
<dbReference type="Gene3D" id="1.20.1250.20">
    <property type="entry name" value="MFS general substrate transporter like domains"/>
    <property type="match status" value="1"/>
</dbReference>
<feature type="transmembrane region" description="Helical" evidence="7">
    <location>
        <begin position="497"/>
        <end position="514"/>
    </location>
</feature>
<evidence type="ECO:0000256" key="3">
    <source>
        <dbReference type="ARBA" id="ARBA00022692"/>
    </source>
</evidence>
<keyword evidence="4 7" id="KW-1133">Transmembrane helix</keyword>
<dbReference type="eggNOG" id="KOG0255">
    <property type="taxonomic scope" value="Eukaryota"/>
</dbReference>
<dbReference type="InterPro" id="IPR011701">
    <property type="entry name" value="MFS"/>
</dbReference>
<evidence type="ECO:0000256" key="2">
    <source>
        <dbReference type="ARBA" id="ARBA00008335"/>
    </source>
</evidence>
<reference evidence="10" key="2">
    <citation type="journal article" date="2013" name="PLoS Genet.">
        <title>Comparative genome structure, secondary metabolite, and effector coding capacity across Cochliobolus pathogens.</title>
        <authorList>
            <person name="Condon B.J."/>
            <person name="Leng Y."/>
            <person name="Wu D."/>
            <person name="Bushley K.E."/>
            <person name="Ohm R.A."/>
            <person name="Otillar R."/>
            <person name="Martin J."/>
            <person name="Schackwitz W."/>
            <person name="Grimwood J."/>
            <person name="MohdZainudin N."/>
            <person name="Xue C."/>
            <person name="Wang R."/>
            <person name="Manning V.A."/>
            <person name="Dhillon B."/>
            <person name="Tu Z.J."/>
            <person name="Steffenson B.J."/>
            <person name="Salamov A."/>
            <person name="Sun H."/>
            <person name="Lowry S."/>
            <person name="LaButti K."/>
            <person name="Han J."/>
            <person name="Copeland A."/>
            <person name="Lindquist E."/>
            <person name="Barry K."/>
            <person name="Schmutz J."/>
            <person name="Baker S.E."/>
            <person name="Ciuffetti L.M."/>
            <person name="Grigoriev I.V."/>
            <person name="Zhong S."/>
            <person name="Turgeon B.G."/>
        </authorList>
    </citation>
    <scope>NUCLEOTIDE SEQUENCE [LARGE SCALE GENOMIC DNA]</scope>
    <source>
        <strain evidence="10">C5 / ATCC 48332 / race O</strain>
    </source>
</reference>
<proteinExistence type="inferred from homology"/>
<gene>
    <name evidence="9" type="ORF">COCHEDRAFT_1228682</name>
</gene>
<feature type="transmembrane region" description="Helical" evidence="7">
    <location>
        <begin position="337"/>
        <end position="363"/>
    </location>
</feature>
<evidence type="ECO:0000256" key="5">
    <source>
        <dbReference type="ARBA" id="ARBA00023136"/>
    </source>
</evidence>
<feature type="compositionally biased region" description="Low complexity" evidence="6">
    <location>
        <begin position="64"/>
        <end position="76"/>
    </location>
</feature>
<feature type="transmembrane region" description="Helical" evidence="7">
    <location>
        <begin position="205"/>
        <end position="224"/>
    </location>
</feature>
<evidence type="ECO:0000256" key="6">
    <source>
        <dbReference type="SAM" id="MobiDB-lite"/>
    </source>
</evidence>
<protein>
    <recommendedName>
        <fullName evidence="8">Major facilitator superfamily (MFS) profile domain-containing protein</fullName>
    </recommendedName>
</protein>
<keyword evidence="5 7" id="KW-0472">Membrane</keyword>
<feature type="compositionally biased region" description="Basic and acidic residues" evidence="6">
    <location>
        <begin position="22"/>
        <end position="35"/>
    </location>
</feature>
<evidence type="ECO:0000256" key="7">
    <source>
        <dbReference type="SAM" id="Phobius"/>
    </source>
</evidence>
<organism evidence="9 10">
    <name type="scientific">Cochliobolus heterostrophus (strain C5 / ATCC 48332 / race O)</name>
    <name type="common">Southern corn leaf blight fungus</name>
    <name type="synonym">Bipolaris maydis</name>
    <dbReference type="NCBI Taxonomy" id="701091"/>
    <lineage>
        <taxon>Eukaryota</taxon>
        <taxon>Fungi</taxon>
        <taxon>Dikarya</taxon>
        <taxon>Ascomycota</taxon>
        <taxon>Pezizomycotina</taxon>
        <taxon>Dothideomycetes</taxon>
        <taxon>Pleosporomycetidae</taxon>
        <taxon>Pleosporales</taxon>
        <taxon>Pleosporineae</taxon>
        <taxon>Pleosporaceae</taxon>
        <taxon>Bipolaris</taxon>
    </lineage>
</organism>
<feature type="transmembrane region" description="Helical" evidence="7">
    <location>
        <begin position="428"/>
        <end position="449"/>
    </location>
</feature>
<dbReference type="PANTHER" id="PTHR23502">
    <property type="entry name" value="MAJOR FACILITATOR SUPERFAMILY"/>
    <property type="match status" value="1"/>
</dbReference>
<feature type="transmembrane region" description="Helical" evidence="7">
    <location>
        <begin position="520"/>
        <end position="542"/>
    </location>
</feature>
<dbReference type="PROSITE" id="PS50850">
    <property type="entry name" value="MFS"/>
    <property type="match status" value="1"/>
</dbReference>
<feature type="transmembrane region" description="Helical" evidence="7">
    <location>
        <begin position="175"/>
        <end position="193"/>
    </location>
</feature>
<dbReference type="HOGENOM" id="CLU_008455_11_3_1"/>
<name>M2UDX8_COCH5</name>
<feature type="transmembrane region" description="Helical" evidence="7">
    <location>
        <begin position="375"/>
        <end position="395"/>
    </location>
</feature>
<dbReference type="OMA" id="TLSDIWP"/>
<feature type="transmembrane region" description="Helical" evidence="7">
    <location>
        <begin position="111"/>
        <end position="131"/>
    </location>
</feature>
<dbReference type="GO" id="GO:0015606">
    <property type="term" value="F:spermidine transmembrane transporter activity"/>
    <property type="evidence" value="ECO:0007669"/>
    <property type="project" value="TreeGrafter"/>
</dbReference>
<dbReference type="GO" id="GO:0000297">
    <property type="term" value="F:spermine transmembrane transporter activity"/>
    <property type="evidence" value="ECO:0007669"/>
    <property type="project" value="TreeGrafter"/>
</dbReference>
<reference evidence="9 10" key="1">
    <citation type="journal article" date="2012" name="PLoS Pathog.">
        <title>Diverse lifestyles and strategies of plant pathogenesis encoded in the genomes of eighteen Dothideomycetes fungi.</title>
        <authorList>
            <person name="Ohm R.A."/>
            <person name="Feau N."/>
            <person name="Henrissat B."/>
            <person name="Schoch C.L."/>
            <person name="Horwitz B.A."/>
            <person name="Barry K.W."/>
            <person name="Condon B.J."/>
            <person name="Copeland A.C."/>
            <person name="Dhillon B."/>
            <person name="Glaser F."/>
            <person name="Hesse C.N."/>
            <person name="Kosti I."/>
            <person name="LaButti K."/>
            <person name="Lindquist E.A."/>
            <person name="Lucas S."/>
            <person name="Salamov A.A."/>
            <person name="Bradshaw R.E."/>
            <person name="Ciuffetti L."/>
            <person name="Hamelin R.C."/>
            <person name="Kema G.H.J."/>
            <person name="Lawrence C."/>
            <person name="Scott J.A."/>
            <person name="Spatafora J.W."/>
            <person name="Turgeon B.G."/>
            <person name="de Wit P.J.G.M."/>
            <person name="Zhong S."/>
            <person name="Goodwin S.B."/>
            <person name="Grigoriev I.V."/>
        </authorList>
    </citation>
    <scope>NUCLEOTIDE SEQUENCE [LARGE SCALE GENOMIC DNA]</scope>
    <source>
        <strain evidence="10">C5 / ATCC 48332 / race O</strain>
    </source>
</reference>
<sequence>MVGGVPSPSRPASSSENTAVSTRRESREDVEKAAEQSRQSSVQRGMVNSGYGVEKQVQQSSGLDATTAATVNVTDTSSQPQQRPKAMDWDGPDDPLNPHNWSAARKWFQTYTISGIAFVGTFASSVFTPAIEEAALELNSSPLVSTFAYSIYSLGLASGGPFAAPLSETFGRRPVIFISLPIFALFTLGTGFAKSMAALVILRFWSGFFAAPSLSMGSGTLSDIWPPEKRSGPMSLYVATPFFGPAVGPLLGAAVTQTQGWRWTSWLILFFTVVLVIAPAPFFVESYKPVLLRQRAKKLNLPLPLSPTEGMPLPRIVSTYVTKTLTRPMHMLLTEPIIATFNAYSDFNFGLLYAFFAAFPYVFKKEYGFDGLSTGLTFLGLGVGVIVATACIVSFSKFYYIPRVRQAVIEKRPLPPFATSRLKPEKRLGLAIAGGPLLTISLFLFGWSAAYGVHWIVPTIAEVFFGCGNMLIFMACMMYMTDTYGPLYSASAMASNAILRYVLGAVFPLFAVQMFKNLGAQWACTLLGCLSFLGASTPFVLARYGEVLRSRSGYKRDG</sequence>
<feature type="transmembrane region" description="Helical" evidence="7">
    <location>
        <begin position="236"/>
        <end position="257"/>
    </location>
</feature>
<evidence type="ECO:0000313" key="9">
    <source>
        <dbReference type="EMBL" id="EMD86107.1"/>
    </source>
</evidence>
<dbReference type="OrthoDB" id="3936150at2759"/>
<feature type="transmembrane region" description="Helical" evidence="7">
    <location>
        <begin position="143"/>
        <end position="163"/>
    </location>
</feature>
<dbReference type="InterPro" id="IPR036259">
    <property type="entry name" value="MFS_trans_sf"/>
</dbReference>
<dbReference type="InterPro" id="IPR020846">
    <property type="entry name" value="MFS_dom"/>
</dbReference>
<dbReference type="SUPFAM" id="SSF103473">
    <property type="entry name" value="MFS general substrate transporter"/>
    <property type="match status" value="1"/>
</dbReference>
<evidence type="ECO:0000313" key="10">
    <source>
        <dbReference type="Proteomes" id="UP000016936"/>
    </source>
</evidence>
<dbReference type="PANTHER" id="PTHR23502:SF38">
    <property type="entry name" value="POLYAMINE TRANSPORTER 4"/>
    <property type="match status" value="1"/>
</dbReference>
<feature type="transmembrane region" description="Helical" evidence="7">
    <location>
        <begin position="455"/>
        <end position="476"/>
    </location>
</feature>